<keyword evidence="1" id="KW-0472">Membrane</keyword>
<dbReference type="Proteomes" id="UP000707206">
    <property type="component" value="Unassembled WGS sequence"/>
</dbReference>
<evidence type="ECO:0000313" key="3">
    <source>
        <dbReference type="Proteomes" id="UP000707206"/>
    </source>
</evidence>
<dbReference type="Pfam" id="PF10825">
    <property type="entry name" value="DUF2752"/>
    <property type="match status" value="1"/>
</dbReference>
<feature type="transmembrane region" description="Helical" evidence="1">
    <location>
        <begin position="48"/>
        <end position="70"/>
    </location>
</feature>
<accession>A0A967ECH4</accession>
<protein>
    <submittedName>
        <fullName evidence="2">DUF2752 domain-containing protein</fullName>
    </submittedName>
</protein>
<dbReference type="EMBL" id="VIKU02000006">
    <property type="protein sequence ID" value="NHF61216.1"/>
    <property type="molecule type" value="Genomic_DNA"/>
</dbReference>
<reference evidence="2" key="2">
    <citation type="submission" date="2020-03" db="EMBL/GenBank/DDBJ databases">
        <title>Flavobacteriaceae bacterium strain TP-CH-4, a member of the family Flavobacteriaceae isolated from a deep-sea seamount.</title>
        <authorList>
            <person name="Zhang D.-C."/>
        </authorList>
    </citation>
    <scope>NUCLEOTIDE SEQUENCE</scope>
    <source>
        <strain evidence="2">TP-CH-4</strain>
    </source>
</reference>
<keyword evidence="1" id="KW-0812">Transmembrane</keyword>
<keyword evidence="1" id="KW-1133">Transmembrane helix</keyword>
<reference evidence="2" key="1">
    <citation type="submission" date="2019-07" db="EMBL/GenBank/DDBJ databases">
        <authorList>
            <person name="De-Chao Zhang Q."/>
        </authorList>
    </citation>
    <scope>NUCLEOTIDE SEQUENCE</scope>
    <source>
        <strain evidence="2">TP-CH-4</strain>
    </source>
</reference>
<comment type="caution">
    <text evidence="2">The sequence shown here is derived from an EMBL/GenBank/DDBJ whole genome shotgun (WGS) entry which is preliminary data.</text>
</comment>
<evidence type="ECO:0000256" key="1">
    <source>
        <dbReference type="SAM" id="Phobius"/>
    </source>
</evidence>
<proteinExistence type="predicted"/>
<name>A0A967ECH4_9FLAO</name>
<gene>
    <name evidence="2" type="ORF">FK220_017825</name>
</gene>
<organism evidence="2 3">
    <name type="scientific">Pelagihabitans pacificus</name>
    <dbReference type="NCBI Taxonomy" id="2696054"/>
    <lineage>
        <taxon>Bacteria</taxon>
        <taxon>Pseudomonadati</taxon>
        <taxon>Bacteroidota</taxon>
        <taxon>Flavobacteriia</taxon>
        <taxon>Flavobacteriales</taxon>
        <taxon>Flavobacteriaceae</taxon>
        <taxon>Pelagihabitans</taxon>
    </lineage>
</organism>
<feature type="transmembrane region" description="Helical" evidence="1">
    <location>
        <begin position="77"/>
        <end position="96"/>
    </location>
</feature>
<sequence length="99" mass="11331">MRLIFFLLVLEDFMLPCFSKRILGFECPGCGLQRSIAFLIRGEFEAAFHIYPAIYAMIPLVVFLIANSFFKIKYASIVIKTLMISTVVLILGNFFLKLI</sequence>
<evidence type="ECO:0000313" key="2">
    <source>
        <dbReference type="EMBL" id="NHF61216.1"/>
    </source>
</evidence>
<dbReference type="InterPro" id="IPR021215">
    <property type="entry name" value="DUF2752"/>
</dbReference>
<dbReference type="AlphaFoldDB" id="A0A967ECH4"/>
<keyword evidence="3" id="KW-1185">Reference proteome</keyword>